<evidence type="ECO:0000313" key="11">
    <source>
        <dbReference type="Proteomes" id="UP001165395"/>
    </source>
</evidence>
<dbReference type="Proteomes" id="UP001165395">
    <property type="component" value="Unassembled WGS sequence"/>
</dbReference>
<keyword evidence="10" id="KW-0436">Ligase</keyword>
<dbReference type="InterPro" id="IPR005190">
    <property type="entry name" value="GlnE_rpt_dom"/>
</dbReference>
<comment type="caution">
    <text evidence="10">The sequence shown here is derived from an EMBL/GenBank/DDBJ whole genome shotgun (WGS) entry which is preliminary data.</text>
</comment>
<evidence type="ECO:0000313" key="10">
    <source>
        <dbReference type="EMBL" id="MCB6182408.1"/>
    </source>
</evidence>
<organism evidence="10 11">
    <name type="scientific">Leeia speluncae</name>
    <dbReference type="NCBI Taxonomy" id="2884804"/>
    <lineage>
        <taxon>Bacteria</taxon>
        <taxon>Pseudomonadati</taxon>
        <taxon>Pseudomonadota</taxon>
        <taxon>Betaproteobacteria</taxon>
        <taxon>Neisseriales</taxon>
        <taxon>Leeiaceae</taxon>
        <taxon>Leeia</taxon>
    </lineage>
</organism>
<dbReference type="Gene3D" id="1.10.4050.10">
    <property type="entry name" value="Glutamine synthase adenylyltransferase GlnE"/>
    <property type="match status" value="1"/>
</dbReference>
<comment type="function">
    <text evidence="7">Involved in the regulation of glutamine synthetase GlnA, a key enzyme in the process to assimilate ammonia. When cellular nitrogen levels are high, the C-terminal adenylyl transferase (AT) inactivates GlnA by covalent transfer of an adenylyl group from ATP to specific tyrosine residue of GlnA, thus reducing its activity. Conversely, when nitrogen levels are low, the N-terminal adenylyl removase (AR) activates GlnA by removing the adenylyl group by phosphorolysis, increasing its activity. The regulatory region of GlnE binds the signal transduction protein PII (GlnB) which indicates the nitrogen status of the cell.</text>
</comment>
<dbReference type="HAMAP" id="MF_00802">
    <property type="entry name" value="GlnE"/>
    <property type="match status" value="1"/>
</dbReference>
<dbReference type="GO" id="GO:0008882">
    <property type="term" value="F:[glutamate-ammonia-ligase] adenylyltransferase activity"/>
    <property type="evidence" value="ECO:0007669"/>
    <property type="project" value="UniProtKB-EC"/>
</dbReference>
<dbReference type="NCBIfam" id="NF008292">
    <property type="entry name" value="PRK11072.1"/>
    <property type="match status" value="1"/>
</dbReference>
<dbReference type="PANTHER" id="PTHR30621">
    <property type="entry name" value="GLUTAMINE SYNTHETASE ADENYLYLTRANSFERASE"/>
    <property type="match status" value="1"/>
</dbReference>
<feature type="region of interest" description="Adenylyl transferase" evidence="7">
    <location>
        <begin position="419"/>
        <end position="896"/>
    </location>
</feature>
<feature type="domain" description="Glutamate-ammonia ligase adenylyltransferase repeated" evidence="8">
    <location>
        <begin position="7"/>
        <end position="243"/>
    </location>
</feature>
<evidence type="ECO:0000256" key="7">
    <source>
        <dbReference type="HAMAP-Rule" id="MF_00802"/>
    </source>
</evidence>
<sequence length="896" mass="101811">MPETQKLLQKACSVSHYVTRVTNINPDWTSELLSQIDQPLDTEVFQRWQSQFANPSSDEEFNSQLRQLRRKMMVHLIIRDVNDLASLDEVVTSVTRFAEFTVSSALTYHTKNLEAIHGAPIGEETNTQQTLAIVGMGKLGGAELNVSSDIDLIFIYPEDGDTTGPRVIRNAEYFTRLGQRIIKSLNDVTGDGFVFRVDMRLRPHGDSGPLVASHAMLENYLVTQGREWERYAWMKARILTGEESGLYDLIKPFVFRKYLDYGAYSSIRDLHSQIRREVNRRDKTDDIKLGPGGIREVEFIAQIFQLIRGGRTPKLQVKSTRIALTEIASLGLLPEQTVDELSVAYHFLRRLEHRIQYLDDQQTQTLPRQPEDQHRLAMAMDCPSYDALLKELDTHRHLVSRHFEQVFIAPMDNASHPLDGIWLDCESQESTNDSLATLGFRDPDQTRQRLCSIRTSHRYLNLPTSCKRRFDLLIAPLIAVASKQPMPDITLTRLLSLMEAISRRESYLALLVEHPQTLQKLANLYGASPWVSEYLTSHPILLDELLDGRILYQAQDKEKLRQELNEALDEVAGDTEQIMQVLRHVHHTQVFRLAAQDLAGMHSVEALGDYLSDLADIILEACIPRCWKEIKQKHIEDPKFAVIGYGKLGGKEIGYATDLDIIFLYDDDHPDASENYARLAKRLSSWLTTPTAGGIVYELDLRLRPNGESGLLVSSVEAFTEYQSRAAWVWEHQALTRARFVAGDPLVGQQFDDIKLAVLTNHRDMAPLKTEVMEMRQKMHDAHPMKEGMFDVKHDAGGLIDVEFCVQYLVLALSPKHPELTRNSGNIALLNVAGLQGILPPGVALAASNAYRTLRHQQHILRLAGQQNNRIPEENLYQEQQAVKTLWQHVFGEVRA</sequence>
<dbReference type="EC" id="2.7.7.89" evidence="7"/>
<evidence type="ECO:0000256" key="1">
    <source>
        <dbReference type="ARBA" id="ARBA00022679"/>
    </source>
</evidence>
<comment type="cofactor">
    <cofactor evidence="7">
        <name>Mg(2+)</name>
        <dbReference type="ChEBI" id="CHEBI:18420"/>
    </cofactor>
</comment>
<dbReference type="Pfam" id="PF08335">
    <property type="entry name" value="GlnD_UR_UTase"/>
    <property type="match status" value="2"/>
</dbReference>
<dbReference type="InterPro" id="IPR043519">
    <property type="entry name" value="NT_sf"/>
</dbReference>
<dbReference type="Pfam" id="PF03710">
    <property type="entry name" value="GlnE"/>
    <property type="match status" value="2"/>
</dbReference>
<dbReference type="Gene3D" id="3.30.460.10">
    <property type="entry name" value="Beta Polymerase, domain 2"/>
    <property type="match status" value="2"/>
</dbReference>
<dbReference type="GO" id="GO:0016874">
    <property type="term" value="F:ligase activity"/>
    <property type="evidence" value="ECO:0007669"/>
    <property type="project" value="UniProtKB-KW"/>
</dbReference>
<dbReference type="SUPFAM" id="SSF81301">
    <property type="entry name" value="Nucleotidyltransferase"/>
    <property type="match status" value="2"/>
</dbReference>
<dbReference type="PANTHER" id="PTHR30621:SF0">
    <property type="entry name" value="BIFUNCTIONAL GLUTAMINE SYNTHETASE ADENYLYLTRANSFERASE_ADENYLYL-REMOVING ENZYME"/>
    <property type="match status" value="1"/>
</dbReference>
<name>A0ABS8D2I2_9NEIS</name>
<dbReference type="CDD" id="cd05401">
    <property type="entry name" value="NT_GlnE_GlnD_like"/>
    <property type="match status" value="2"/>
</dbReference>
<dbReference type="Gene3D" id="1.20.120.1510">
    <property type="match status" value="1"/>
</dbReference>
<feature type="domain" description="PII-uridylyltransferase/Glutamine-synthetase adenylyltransferase" evidence="9">
    <location>
        <begin position="775"/>
        <end position="880"/>
    </location>
</feature>
<gene>
    <name evidence="7 10" type="primary">glnE</name>
    <name evidence="10" type="ORF">LIN78_02420</name>
</gene>
<evidence type="ECO:0000256" key="3">
    <source>
        <dbReference type="ARBA" id="ARBA00022741"/>
    </source>
</evidence>
<keyword evidence="5 7" id="KW-0460">Magnesium</keyword>
<dbReference type="EC" id="2.7.7.42" evidence="7"/>
<keyword evidence="3 7" id="KW-0547">Nucleotide-binding</keyword>
<feature type="domain" description="Glutamate-ammonia ligase adenylyltransferase repeated" evidence="8">
    <location>
        <begin position="519"/>
        <end position="752"/>
    </location>
</feature>
<reference evidence="10" key="1">
    <citation type="submission" date="2021-10" db="EMBL/GenBank/DDBJ databases">
        <title>The complete genome sequence of Leeia sp. TBRC 13508.</title>
        <authorList>
            <person name="Charoenyingcharoen P."/>
            <person name="Yukphan P."/>
        </authorList>
    </citation>
    <scope>NUCLEOTIDE SEQUENCE</scope>
    <source>
        <strain evidence="10">TBRC 13508</strain>
    </source>
</reference>
<dbReference type="SUPFAM" id="SSF81593">
    <property type="entry name" value="Nucleotidyltransferase substrate binding subunit/domain"/>
    <property type="match status" value="2"/>
</dbReference>
<keyword evidence="1 7" id="KW-0808">Transferase</keyword>
<comment type="catalytic activity">
    <reaction evidence="7">
        <text>[glutamine synthetase]-L-tyrosine + ATP = [glutamine synthetase]-O(4)-(5'-adenylyl)-L-tyrosine + diphosphate</text>
        <dbReference type="Rhea" id="RHEA:18589"/>
        <dbReference type="Rhea" id="RHEA-COMP:10660"/>
        <dbReference type="Rhea" id="RHEA-COMP:10661"/>
        <dbReference type="ChEBI" id="CHEBI:30616"/>
        <dbReference type="ChEBI" id="CHEBI:33019"/>
        <dbReference type="ChEBI" id="CHEBI:46858"/>
        <dbReference type="ChEBI" id="CHEBI:83624"/>
        <dbReference type="EC" id="2.7.7.42"/>
    </reaction>
</comment>
<keyword evidence="4 7" id="KW-0067">ATP-binding</keyword>
<evidence type="ECO:0000256" key="2">
    <source>
        <dbReference type="ARBA" id="ARBA00022695"/>
    </source>
</evidence>
<evidence type="ECO:0000259" key="9">
    <source>
        <dbReference type="Pfam" id="PF08335"/>
    </source>
</evidence>
<dbReference type="EMBL" id="JAJBZT010000001">
    <property type="protein sequence ID" value="MCB6182408.1"/>
    <property type="molecule type" value="Genomic_DNA"/>
</dbReference>
<keyword evidence="6 7" id="KW-0511">Multifunctional enzyme</keyword>
<evidence type="ECO:0000256" key="5">
    <source>
        <dbReference type="ARBA" id="ARBA00022842"/>
    </source>
</evidence>
<dbReference type="RefSeq" id="WP_227178101.1">
    <property type="nucleotide sequence ID" value="NZ_JAJBZT010000001.1"/>
</dbReference>
<evidence type="ECO:0000259" key="8">
    <source>
        <dbReference type="Pfam" id="PF03710"/>
    </source>
</evidence>
<proteinExistence type="inferred from homology"/>
<feature type="region of interest" description="Adenylyl removase" evidence="7">
    <location>
        <begin position="1"/>
        <end position="411"/>
    </location>
</feature>
<protein>
    <recommendedName>
        <fullName evidence="7">Bifunctional glutamine synthetase adenylyltransferase/adenylyl-removing enzyme</fullName>
    </recommendedName>
    <alternativeName>
        <fullName evidence="7">ATP:glutamine synthetase adenylyltransferase</fullName>
    </alternativeName>
    <alternativeName>
        <fullName evidence="7">ATase</fullName>
    </alternativeName>
    <domain>
        <recommendedName>
            <fullName evidence="7">Glutamine synthetase adenylyl-L-tyrosine phosphorylase</fullName>
            <ecNumber evidence="7">2.7.7.89</ecNumber>
        </recommendedName>
        <alternativeName>
            <fullName evidence="7">Adenylyl removase</fullName>
            <shortName evidence="7">AR</shortName>
            <shortName evidence="7">AT-N</shortName>
        </alternativeName>
    </domain>
    <domain>
        <recommendedName>
            <fullName evidence="7">Glutamine synthetase adenylyl transferase</fullName>
            <ecNumber evidence="7">2.7.7.42</ecNumber>
        </recommendedName>
        <alternativeName>
            <fullName evidence="7">Adenylyl transferase</fullName>
            <shortName evidence="7">AT</shortName>
            <shortName evidence="7">AT-C</shortName>
        </alternativeName>
    </domain>
</protein>
<dbReference type="InterPro" id="IPR023057">
    <property type="entry name" value="GlnE"/>
</dbReference>
<dbReference type="Gene3D" id="1.20.120.330">
    <property type="entry name" value="Nucleotidyltransferases domain 2"/>
    <property type="match status" value="2"/>
</dbReference>
<keyword evidence="11" id="KW-1185">Reference proteome</keyword>
<evidence type="ECO:0000256" key="6">
    <source>
        <dbReference type="ARBA" id="ARBA00023268"/>
    </source>
</evidence>
<accession>A0ABS8D2I2</accession>
<dbReference type="InterPro" id="IPR013546">
    <property type="entry name" value="PII_UdlTrfase/GS_AdlTrfase"/>
</dbReference>
<keyword evidence="2 7" id="KW-0548">Nucleotidyltransferase</keyword>
<dbReference type="GO" id="GO:0047388">
    <property type="term" value="F:[glutamine synthetase]-adenylyl-L-tyrosine phosphorylase activity"/>
    <property type="evidence" value="ECO:0007669"/>
    <property type="project" value="UniProtKB-EC"/>
</dbReference>
<comment type="catalytic activity">
    <reaction evidence="7">
        <text>[glutamine synthetase]-O(4)-(5'-adenylyl)-L-tyrosine + phosphate = [glutamine synthetase]-L-tyrosine + ADP</text>
        <dbReference type="Rhea" id="RHEA:43716"/>
        <dbReference type="Rhea" id="RHEA-COMP:10660"/>
        <dbReference type="Rhea" id="RHEA-COMP:10661"/>
        <dbReference type="ChEBI" id="CHEBI:43474"/>
        <dbReference type="ChEBI" id="CHEBI:46858"/>
        <dbReference type="ChEBI" id="CHEBI:83624"/>
        <dbReference type="ChEBI" id="CHEBI:456216"/>
        <dbReference type="EC" id="2.7.7.89"/>
    </reaction>
</comment>
<comment type="similarity">
    <text evidence="7">Belongs to the GlnE family.</text>
</comment>
<feature type="domain" description="PII-uridylyltransferase/Glutamine-synthetase adenylyltransferase" evidence="9">
    <location>
        <begin position="269"/>
        <end position="407"/>
    </location>
</feature>
<evidence type="ECO:0000256" key="4">
    <source>
        <dbReference type="ARBA" id="ARBA00022840"/>
    </source>
</evidence>